<sequence>MRLQEIQDWGQQVKRNVEKVIVGKEEVIDQLLMALLASGHVLLEDVPGTGKTMLAKALARSLDTGFSRIQFTPDLLPADVSGINFFDMKRSEFQFRPGPVFTNLLLADEINRATPRTQSVLLECMEERQVTIDGVTYPLEQPFLVVATQNPLENQGTFPLPEAQLDRFMLKISMGYPGREEGIEILRRFRSADPLASLTPVSDAAQIRAAQASYTAVTVHDDLYGYILDLAERTRSDKDLLSGVSPRGCLAMLRVVQARAALAGRDYVSPDDVKAMAVPVWAHRVLPARRGNPFERVAESAIRRILAETPVPTESAEELGAR</sequence>
<gene>
    <name evidence="1" type="ORF">ACI1P1_11175</name>
</gene>
<organism evidence="1 2">
    <name type="scientific">Paenibacillus mesotrionivorans</name>
    <dbReference type="NCBI Taxonomy" id="3160968"/>
    <lineage>
        <taxon>Bacteria</taxon>
        <taxon>Bacillati</taxon>
        <taxon>Bacillota</taxon>
        <taxon>Bacilli</taxon>
        <taxon>Bacillales</taxon>
        <taxon>Paenibacillaceae</taxon>
        <taxon>Paenibacillus</taxon>
    </lineage>
</organism>
<reference evidence="1" key="1">
    <citation type="submission" date="2024-12" db="EMBL/GenBank/DDBJ databases">
        <authorList>
            <person name="Wu N."/>
        </authorList>
    </citation>
    <scope>NUCLEOTIDE SEQUENCE</scope>
    <source>
        <strain evidence="1">P15</strain>
    </source>
</reference>
<accession>A0ACC7NVZ6</accession>
<proteinExistence type="predicted"/>
<protein>
    <submittedName>
        <fullName evidence="1">AAA family ATPase</fullName>
    </submittedName>
</protein>
<evidence type="ECO:0000313" key="2">
    <source>
        <dbReference type="Proteomes" id="UP001631969"/>
    </source>
</evidence>
<comment type="caution">
    <text evidence="1">The sequence shown here is derived from an EMBL/GenBank/DDBJ whole genome shotgun (WGS) entry which is preliminary data.</text>
</comment>
<keyword evidence="2" id="KW-1185">Reference proteome</keyword>
<name>A0ACC7NVZ6_9BACL</name>
<dbReference type="Proteomes" id="UP001631969">
    <property type="component" value="Unassembled WGS sequence"/>
</dbReference>
<dbReference type="EMBL" id="JBJURJ010000006">
    <property type="protein sequence ID" value="MFM9328853.1"/>
    <property type="molecule type" value="Genomic_DNA"/>
</dbReference>
<evidence type="ECO:0000313" key="1">
    <source>
        <dbReference type="EMBL" id="MFM9328853.1"/>
    </source>
</evidence>